<dbReference type="Proteomes" id="UP000192932">
    <property type="component" value="Plasmid unnamed1"/>
</dbReference>
<feature type="coiled-coil region" evidence="1">
    <location>
        <begin position="529"/>
        <end position="570"/>
    </location>
</feature>
<dbReference type="AlphaFoldDB" id="A0A1W6AHD9"/>
<gene>
    <name evidence="3" type="ORF">B7492_29730</name>
</gene>
<feature type="coiled-coil region" evidence="1">
    <location>
        <begin position="351"/>
        <end position="394"/>
    </location>
</feature>
<keyword evidence="3" id="KW-0614">Plasmid</keyword>
<dbReference type="RefSeq" id="WP_085313077.1">
    <property type="nucleotide sequence ID" value="NZ_CP020744.1"/>
</dbReference>
<evidence type="ECO:0000313" key="4">
    <source>
        <dbReference type="Proteomes" id="UP000192932"/>
    </source>
</evidence>
<reference evidence="3 4" key="1">
    <citation type="submission" date="2017-04" db="EMBL/GenBank/DDBJ databases">
        <title>The Characteristic of a Fine Plant Growth-Promoting Rhizobacteria Bacillus mycoides Gnyt1 and its Whole Genome Sequencing Analysis.</title>
        <authorList>
            <person name="Li J.H."/>
            <person name="Yao T."/>
        </authorList>
    </citation>
    <scope>NUCLEOTIDE SEQUENCE [LARGE SCALE GENOMIC DNA]</scope>
    <source>
        <strain evidence="3 4">Gnyt1</strain>
        <plasmid evidence="4">Plasmid unnamed1</plasmid>
    </source>
</reference>
<evidence type="ECO:0000313" key="3">
    <source>
        <dbReference type="EMBL" id="ARJ25287.1"/>
    </source>
</evidence>
<organism evidence="3 4">
    <name type="scientific">Bacillus mycoides</name>
    <dbReference type="NCBI Taxonomy" id="1405"/>
    <lineage>
        <taxon>Bacteria</taxon>
        <taxon>Bacillati</taxon>
        <taxon>Bacillota</taxon>
        <taxon>Bacilli</taxon>
        <taxon>Bacillales</taxon>
        <taxon>Bacillaceae</taxon>
        <taxon>Bacillus</taxon>
        <taxon>Bacillus cereus group</taxon>
    </lineage>
</organism>
<protein>
    <recommendedName>
        <fullName evidence="2">Competence protein CoiA nuclease-like domain-containing protein</fullName>
    </recommendedName>
</protein>
<proteinExistence type="predicted"/>
<evidence type="ECO:0000256" key="1">
    <source>
        <dbReference type="SAM" id="Coils"/>
    </source>
</evidence>
<geneLocation type="plasmid" evidence="3 4">
    <name>unnamed1</name>
</geneLocation>
<dbReference type="InterPro" id="IPR010330">
    <property type="entry name" value="CoiA_nuc"/>
</dbReference>
<keyword evidence="1" id="KW-0175">Coiled coil</keyword>
<feature type="coiled-coil region" evidence="1">
    <location>
        <begin position="632"/>
        <end position="659"/>
    </location>
</feature>
<sequence>MQYSYIECFDGWEKIFPSGNLIGFQKKRYIELDSMVIDNDKEAKYIRGRKSLYQAKCPICQDIMSFNKGSKIVNKNPYFFHLDKEQCFSFESLAHARTKKYLYELFNQAGYIVKEEKRHKDISRADVAVLQTVIGKEELKLAIEVQASNIRISNIVRRTNIYFEENVPTAWVLILDSFFPPKETEVNGEKVYTDSYSGTRISNFNPETNSYEYTYISPLKEEYFFVTGANNNAFNYLMDVYNVIVTVDHNGHVFLIRRTPESSKLRADALLENREHSTQDDIFLVNRIAESDIVPVLLETELLRATYRENDMKMNKHTQLNEEFKGQIHKSESHPTNVVDAAIEFDKARQIEEALNSIELARKTREEIKIAYTNKLLEIEQQKAEERRRQEETLGEQMAKDYMSNLYNQYEKAFSMLVERLETEKVQFHLSSIGNWYSWLNYLKEEKHKWYIVVKTLFKGFPTSFYSDNNDFEMYFNKEQNRYKNWIESRSLIEFVAELQQHYEQVTKNTTQKVFYKELLDKYGQKLDKVQKKEKIQREQEELRIRQEKIKKEEEERKHIRLQKEQLYKKQELLNKDYYEIPHLTENEIDDFRNQFWEEYICIPKKERTAYEKKYFPTFTAGLPKWFMSRKLRHEEKEIEAVNKQKSKKREHKENLKDNEDGFIQLKLL</sequence>
<feature type="domain" description="Competence protein CoiA nuclease-like" evidence="2">
    <location>
        <begin position="91"/>
        <end position="182"/>
    </location>
</feature>
<evidence type="ECO:0000259" key="2">
    <source>
        <dbReference type="Pfam" id="PF06054"/>
    </source>
</evidence>
<accession>A0A1W6AHD9</accession>
<dbReference type="EMBL" id="CP020744">
    <property type="protein sequence ID" value="ARJ25287.1"/>
    <property type="molecule type" value="Genomic_DNA"/>
</dbReference>
<name>A0A1W6AHD9_BACMY</name>
<dbReference type="Pfam" id="PF06054">
    <property type="entry name" value="CoiA_nuc"/>
    <property type="match status" value="1"/>
</dbReference>